<dbReference type="SUPFAM" id="SSF52540">
    <property type="entry name" value="P-loop containing nucleoside triphosphate hydrolases"/>
    <property type="match status" value="1"/>
</dbReference>
<organism evidence="2 3">
    <name type="scientific">Hymenobacter cavernae</name>
    <dbReference type="NCBI Taxonomy" id="2044852"/>
    <lineage>
        <taxon>Bacteria</taxon>
        <taxon>Pseudomonadati</taxon>
        <taxon>Bacteroidota</taxon>
        <taxon>Cytophagia</taxon>
        <taxon>Cytophagales</taxon>
        <taxon>Hymenobacteraceae</taxon>
        <taxon>Hymenobacter</taxon>
    </lineage>
</organism>
<dbReference type="Proteomes" id="UP000632273">
    <property type="component" value="Unassembled WGS sequence"/>
</dbReference>
<sequence length="307" mass="35074">MAIEYDGQDYLQDLLDSIQTDSQELFKVQFKKWLVSLVAQAFEKDRNDYVFVLVGQQGSGKTTIMENLLWDDKWFASMPDFSFGNKEHRLLMATKVLILLDEMHQYSKASDVRQLKAGMSQSKITADKKFQESGDYSRAASFAGASNSSDFLRDDTGDRRFLVFNQVGLDLEKYKSVDKRKLWGQLVYLFKSGFDYKISQAEIKDIVSRNLENYTVHKPEDTFISEMLEVTQDQQDFLSNIELEQLVNSYMVNYNLRGYGISISTVKAKLKLLGAQLSVVKKRNGIACRGTACIKRKLDCLASVDLV</sequence>
<dbReference type="PANTHER" id="PTHR34985">
    <property type="entry name" value="SLR0554 PROTEIN"/>
    <property type="match status" value="1"/>
</dbReference>
<name>A0ABQ1UVQ3_9BACT</name>
<reference evidence="3" key="1">
    <citation type="journal article" date="2019" name="Int. J. Syst. Evol. Microbiol.">
        <title>The Global Catalogue of Microorganisms (GCM) 10K type strain sequencing project: providing services to taxonomists for standard genome sequencing and annotation.</title>
        <authorList>
            <consortium name="The Broad Institute Genomics Platform"/>
            <consortium name="The Broad Institute Genome Sequencing Center for Infectious Disease"/>
            <person name="Wu L."/>
            <person name="Ma J."/>
        </authorList>
    </citation>
    <scope>NUCLEOTIDE SEQUENCE [LARGE SCALE GENOMIC DNA]</scope>
    <source>
        <strain evidence="3">CGMCC 1.15197</strain>
    </source>
</reference>
<dbReference type="InterPro" id="IPR027417">
    <property type="entry name" value="P-loop_NTPase"/>
</dbReference>
<evidence type="ECO:0000313" key="3">
    <source>
        <dbReference type="Proteomes" id="UP000632273"/>
    </source>
</evidence>
<dbReference type="Pfam" id="PF05272">
    <property type="entry name" value="VapE-like_dom"/>
    <property type="match status" value="1"/>
</dbReference>
<proteinExistence type="predicted"/>
<dbReference type="InterPro" id="IPR007936">
    <property type="entry name" value="VapE-like_dom"/>
</dbReference>
<evidence type="ECO:0000259" key="1">
    <source>
        <dbReference type="Pfam" id="PF05272"/>
    </source>
</evidence>
<dbReference type="Gene3D" id="3.40.50.300">
    <property type="entry name" value="P-loop containing nucleotide triphosphate hydrolases"/>
    <property type="match status" value="1"/>
</dbReference>
<accession>A0ABQ1UVQ3</accession>
<protein>
    <recommendedName>
        <fullName evidence="1">Virulence-associated protein E-like domain-containing protein</fullName>
    </recommendedName>
</protein>
<comment type="caution">
    <text evidence="2">The sequence shown here is derived from an EMBL/GenBank/DDBJ whole genome shotgun (WGS) entry which is preliminary data.</text>
</comment>
<dbReference type="EMBL" id="BMHT01000010">
    <property type="protein sequence ID" value="GGF26280.1"/>
    <property type="molecule type" value="Genomic_DNA"/>
</dbReference>
<feature type="domain" description="Virulence-associated protein E-like" evidence="1">
    <location>
        <begin position="3"/>
        <end position="208"/>
    </location>
</feature>
<gene>
    <name evidence="2" type="ORF">GCM10011383_42250</name>
</gene>
<keyword evidence="3" id="KW-1185">Reference proteome</keyword>
<dbReference type="RefSeq" id="WP_188816089.1">
    <property type="nucleotide sequence ID" value="NZ_BMHT01000010.1"/>
</dbReference>
<dbReference type="PANTHER" id="PTHR34985:SF1">
    <property type="entry name" value="SLR0554 PROTEIN"/>
    <property type="match status" value="1"/>
</dbReference>
<evidence type="ECO:0000313" key="2">
    <source>
        <dbReference type="EMBL" id="GGF26280.1"/>
    </source>
</evidence>